<protein>
    <submittedName>
        <fullName evidence="2">Argonaute</fullName>
    </submittedName>
</protein>
<dbReference type="STRING" id="1077348.A0A2G8RP11"/>
<evidence type="ECO:0000313" key="3">
    <source>
        <dbReference type="Proteomes" id="UP000230002"/>
    </source>
</evidence>
<dbReference type="InterPro" id="IPR036085">
    <property type="entry name" value="PAZ_dom_sf"/>
</dbReference>
<proteinExistence type="predicted"/>
<dbReference type="SUPFAM" id="SSF101690">
    <property type="entry name" value="PAZ domain"/>
    <property type="match status" value="1"/>
</dbReference>
<keyword evidence="3" id="KW-1185">Reference proteome</keyword>
<dbReference type="EMBL" id="AYKW01000068">
    <property type="protein sequence ID" value="PIL23264.1"/>
    <property type="molecule type" value="Genomic_DNA"/>
</dbReference>
<dbReference type="Gene3D" id="2.170.260.10">
    <property type="entry name" value="paz domain"/>
    <property type="match status" value="1"/>
</dbReference>
<dbReference type="OrthoDB" id="10252740at2759"/>
<dbReference type="GO" id="GO:0003676">
    <property type="term" value="F:nucleic acid binding"/>
    <property type="evidence" value="ECO:0007669"/>
    <property type="project" value="InterPro"/>
</dbReference>
<evidence type="ECO:0000313" key="2">
    <source>
        <dbReference type="EMBL" id="PIL23264.1"/>
    </source>
</evidence>
<dbReference type="SUPFAM" id="SSF53098">
    <property type="entry name" value="Ribonuclease H-like"/>
    <property type="match status" value="1"/>
</dbReference>
<dbReference type="PROSITE" id="PS50822">
    <property type="entry name" value="PIWI"/>
    <property type="match status" value="1"/>
</dbReference>
<dbReference type="InterPro" id="IPR036397">
    <property type="entry name" value="RNaseH_sf"/>
</dbReference>
<dbReference type="AlphaFoldDB" id="A0A2G8RP11"/>
<name>A0A2G8RP11_9APHY</name>
<dbReference type="InterPro" id="IPR012337">
    <property type="entry name" value="RNaseH-like_sf"/>
</dbReference>
<gene>
    <name evidence="2" type="ORF">GSI_14574</name>
</gene>
<dbReference type="Gene3D" id="3.30.420.10">
    <property type="entry name" value="Ribonuclease H-like superfamily/Ribonuclease H"/>
    <property type="match status" value="1"/>
</dbReference>
<dbReference type="SMART" id="SM00950">
    <property type="entry name" value="Piwi"/>
    <property type="match status" value="1"/>
</dbReference>
<comment type="caution">
    <text evidence="2">The sequence shown here is derived from an EMBL/GenBank/DDBJ whole genome shotgun (WGS) entry which is preliminary data.</text>
</comment>
<sequence length="668" mass="74676">MADMRRGIVLWQGYFQSVRPALGRMLVNVDVSAAAMYKPGRLIDISLEVLPREIASNGPLSLSTMWGLPESERMRLRSFFRGVRINVDIPGQPSTGKRRSHVVKGLTVDGASQISFKTGDGQTTTIGPRGVVIPMECCTIPAGQVIRKKLLLETTKNWMRLATMKPHDRLQSIRAAPDVLRYSESDYTQGFNMHVKPNAEVESVQARVLDPPVLIYGIQSRQPTIIPPDGSWNMINKTFFRPSTIDRWVVVVYESEQRFSRETAYGMVFEFLQQFIAFGITCNEIDPLVLWEQPTNVAASLQNAGMKVIEKHWNKGSGPDLMIVVLPDSSPDIYRSVKHFGDVVRGVATQCLRSTKCIKANKQYFANVCLKINAKMGGINTIADPRAFPVLTDPKTTIVMGGHIRHPAPAGHRYGPSFAALVCSVDSEMAKYIADCRVQTSRKDMIEELEAMATAHIAMFKSYQQNVEKKSPGDPDRVIFYRAGVSEGQFKHVLELELPQLKRALAANNVKADITVVGVSKGHHVRFFPQSSEEGDKSGNCPVGTVVDRSVTHPTDFDFYLQSHRTTRPAHYNVLYDENKFTPDALQSLSFALCHVYARCTRSVSIPAPIYYARIANARAKNHYHPEGPGGFHDDDAFAMMEPSRRVDALRASFMPVNQAMKRVMYFC</sequence>
<dbReference type="PANTHER" id="PTHR22891">
    <property type="entry name" value="EUKARYOTIC TRANSLATION INITIATION FACTOR 2C"/>
    <property type="match status" value="1"/>
</dbReference>
<dbReference type="Gene3D" id="3.40.50.2300">
    <property type="match status" value="1"/>
</dbReference>
<dbReference type="InterPro" id="IPR014811">
    <property type="entry name" value="ArgoL1"/>
</dbReference>
<dbReference type="Proteomes" id="UP000230002">
    <property type="component" value="Unassembled WGS sequence"/>
</dbReference>
<organism evidence="2 3">
    <name type="scientific">Ganoderma sinense ZZ0214-1</name>
    <dbReference type="NCBI Taxonomy" id="1077348"/>
    <lineage>
        <taxon>Eukaryota</taxon>
        <taxon>Fungi</taxon>
        <taxon>Dikarya</taxon>
        <taxon>Basidiomycota</taxon>
        <taxon>Agaricomycotina</taxon>
        <taxon>Agaricomycetes</taxon>
        <taxon>Polyporales</taxon>
        <taxon>Polyporaceae</taxon>
        <taxon>Ganoderma</taxon>
    </lineage>
</organism>
<dbReference type="Pfam" id="PF02171">
    <property type="entry name" value="Piwi"/>
    <property type="match status" value="1"/>
</dbReference>
<dbReference type="InterPro" id="IPR032473">
    <property type="entry name" value="Argonaute_Mid_dom"/>
</dbReference>
<reference evidence="2 3" key="1">
    <citation type="journal article" date="2015" name="Sci. Rep.">
        <title>Chromosome-level genome map provides insights into diverse defense mechanisms in the medicinal fungus Ganoderma sinense.</title>
        <authorList>
            <person name="Zhu Y."/>
            <person name="Xu J."/>
            <person name="Sun C."/>
            <person name="Zhou S."/>
            <person name="Xu H."/>
            <person name="Nelson D.R."/>
            <person name="Qian J."/>
            <person name="Song J."/>
            <person name="Luo H."/>
            <person name="Xiang L."/>
            <person name="Li Y."/>
            <person name="Xu Z."/>
            <person name="Ji A."/>
            <person name="Wang L."/>
            <person name="Lu S."/>
            <person name="Hayward A."/>
            <person name="Sun W."/>
            <person name="Li X."/>
            <person name="Schwartz D.C."/>
            <person name="Wang Y."/>
            <person name="Chen S."/>
        </authorList>
    </citation>
    <scope>NUCLEOTIDE SEQUENCE [LARGE SCALE GENOMIC DNA]</scope>
    <source>
        <strain evidence="2 3">ZZ0214-1</strain>
    </source>
</reference>
<accession>A0A2G8RP11</accession>
<evidence type="ECO:0000259" key="1">
    <source>
        <dbReference type="PROSITE" id="PS50822"/>
    </source>
</evidence>
<dbReference type="Pfam" id="PF08699">
    <property type="entry name" value="ArgoL1"/>
    <property type="match status" value="1"/>
</dbReference>
<dbReference type="SMART" id="SM01163">
    <property type="entry name" value="DUF1785"/>
    <property type="match status" value="1"/>
</dbReference>
<dbReference type="Pfam" id="PF16487">
    <property type="entry name" value="ArgoMid"/>
    <property type="match status" value="1"/>
</dbReference>
<dbReference type="InterPro" id="IPR003165">
    <property type="entry name" value="Piwi"/>
</dbReference>
<feature type="domain" description="Piwi" evidence="1">
    <location>
        <begin position="321"/>
        <end position="625"/>
    </location>
</feature>